<comment type="caution">
    <text evidence="1">The sequence shown here is derived from an EMBL/GenBank/DDBJ whole genome shotgun (WGS) entry which is preliminary data.</text>
</comment>
<accession>A0A2P5B758</accession>
<evidence type="ECO:0000313" key="2">
    <source>
        <dbReference type="Proteomes" id="UP000237105"/>
    </source>
</evidence>
<dbReference type="AlphaFoldDB" id="A0A2P5B758"/>
<keyword evidence="2" id="KW-1185">Reference proteome</keyword>
<sequence length="107" mass="12407">MPSKKRMEEKKTLIQKLADSKLKKPTEDDTKNIKRGTLDVVYCSFQAATNEDTMKLALFYFLTLELLSNAKSTLVFDMCFRIVKSLEAINDYPWGSYIWPDLKGQMK</sequence>
<dbReference type="EMBL" id="JXTB01000346">
    <property type="protein sequence ID" value="PON44634.1"/>
    <property type="molecule type" value="Genomic_DNA"/>
</dbReference>
<evidence type="ECO:0000313" key="1">
    <source>
        <dbReference type="EMBL" id="PON44634.1"/>
    </source>
</evidence>
<reference evidence="2" key="1">
    <citation type="submission" date="2016-06" db="EMBL/GenBank/DDBJ databases">
        <title>Parallel loss of symbiosis genes in relatives of nitrogen-fixing non-legume Parasponia.</title>
        <authorList>
            <person name="Van Velzen R."/>
            <person name="Holmer R."/>
            <person name="Bu F."/>
            <person name="Rutten L."/>
            <person name="Van Zeijl A."/>
            <person name="Liu W."/>
            <person name="Santuari L."/>
            <person name="Cao Q."/>
            <person name="Sharma T."/>
            <person name="Shen D."/>
            <person name="Roswanjaya Y."/>
            <person name="Wardhani T."/>
            <person name="Kalhor M.S."/>
            <person name="Jansen J."/>
            <person name="Van den Hoogen J."/>
            <person name="Gungor B."/>
            <person name="Hartog M."/>
            <person name="Hontelez J."/>
            <person name="Verver J."/>
            <person name="Yang W.-C."/>
            <person name="Schijlen E."/>
            <person name="Repin R."/>
            <person name="Schilthuizen M."/>
            <person name="Schranz E."/>
            <person name="Heidstra R."/>
            <person name="Miyata K."/>
            <person name="Fedorova E."/>
            <person name="Kohlen W."/>
            <person name="Bisseling T."/>
            <person name="Smit S."/>
            <person name="Geurts R."/>
        </authorList>
    </citation>
    <scope>NUCLEOTIDE SEQUENCE [LARGE SCALE GENOMIC DNA]</scope>
    <source>
        <strain evidence="2">cv. WU1-14</strain>
    </source>
</reference>
<name>A0A2P5B758_PARAD</name>
<evidence type="ECO:0008006" key="3">
    <source>
        <dbReference type="Google" id="ProtNLM"/>
    </source>
</evidence>
<proteinExistence type="predicted"/>
<organism evidence="1 2">
    <name type="scientific">Parasponia andersonii</name>
    <name type="common">Sponia andersonii</name>
    <dbReference type="NCBI Taxonomy" id="3476"/>
    <lineage>
        <taxon>Eukaryota</taxon>
        <taxon>Viridiplantae</taxon>
        <taxon>Streptophyta</taxon>
        <taxon>Embryophyta</taxon>
        <taxon>Tracheophyta</taxon>
        <taxon>Spermatophyta</taxon>
        <taxon>Magnoliopsida</taxon>
        <taxon>eudicotyledons</taxon>
        <taxon>Gunneridae</taxon>
        <taxon>Pentapetalae</taxon>
        <taxon>rosids</taxon>
        <taxon>fabids</taxon>
        <taxon>Rosales</taxon>
        <taxon>Cannabaceae</taxon>
        <taxon>Parasponia</taxon>
    </lineage>
</organism>
<gene>
    <name evidence="1" type="ORF">PanWU01x14_265140</name>
</gene>
<dbReference type="Proteomes" id="UP000237105">
    <property type="component" value="Unassembled WGS sequence"/>
</dbReference>
<protein>
    <recommendedName>
        <fullName evidence="3">DUF1985 domain-containing protein</fullName>
    </recommendedName>
</protein>